<dbReference type="GO" id="GO:0005737">
    <property type="term" value="C:cytoplasm"/>
    <property type="evidence" value="ECO:0007669"/>
    <property type="project" value="InterPro"/>
</dbReference>
<dbReference type="OrthoDB" id="9974232at2759"/>
<protein>
    <submittedName>
        <fullName evidence="4">Tubulinyl-Tyr carboxypeptidase 1</fullName>
    </submittedName>
</protein>
<dbReference type="AlphaFoldDB" id="A0A8B7VVT6"/>
<feature type="compositionally biased region" description="Acidic residues" evidence="2">
    <location>
        <begin position="41"/>
        <end position="51"/>
    </location>
</feature>
<dbReference type="KEGG" id="ccan:109695988"/>
<sequence length="427" mass="48364">MHRFFFFSYRVVFYCTGATPWFLKGALHCFSHVLSLQLVCGRPPVSHLFFPPPGTFPTRIEDLGMPVGKKVIGTGGSSASPTAAAAHSGVRHLETSEGASVQRDDDPEEEGEEDLRDGGIPFFINRGGLPVDEATWERMWKHVAKIHPDGEKVAQRIRGATDLPKIPIPSVPTFQPTTSIPERLEAVQRYIRELQYNHTGTQFFEIKKSRPLTGLMDLAKEMTKEALPIKCLEAVILGIYLTNSMPNLERFPISFKTYFSGNYFRHIVLGVNFGGRYGALGMSRREDLMYKPPAFRTLSELVLDYEAAYGRCWHVLKKVKLGQCVSHDPHSVEQIEWKHSVLDVERLGRDDFRKELERHARDMRLKIGKGMGPPSPTKDRKKDISSPQRAQSSPHRRNSRSERRPSGEKKPSEPKAMPDLNGYQIRV</sequence>
<feature type="active site" evidence="1">
    <location>
        <position position="219"/>
    </location>
</feature>
<name>A0A8B7VVT6_CASCN</name>
<reference evidence="4" key="1">
    <citation type="submission" date="2025-08" db="UniProtKB">
        <authorList>
            <consortium name="RefSeq"/>
        </authorList>
    </citation>
    <scope>IDENTIFICATION</scope>
</reference>
<feature type="region of interest" description="Disordered" evidence="2">
    <location>
        <begin position="299"/>
        <end position="363"/>
    </location>
</feature>
<proteinExistence type="predicted"/>
<dbReference type="CTD" id="22846"/>
<dbReference type="GeneID" id="109695988"/>
<evidence type="ECO:0000313" key="3">
    <source>
        <dbReference type="Proteomes" id="UP001732720"/>
    </source>
</evidence>
<feature type="active site" evidence="1">
    <location>
        <position position="202"/>
    </location>
</feature>
<dbReference type="PANTHER" id="PTHR15750">
    <property type="entry name" value="VASOHIBIN-1-LIKE ISOFORM X2"/>
    <property type="match status" value="1"/>
</dbReference>
<keyword evidence="4" id="KW-0121">Carboxypeptidase</keyword>
<keyword evidence="4" id="KW-0378">Hydrolase</keyword>
<feature type="compositionally biased region" description="Low complexity" evidence="2">
    <location>
        <begin position="13"/>
        <end position="24"/>
    </location>
</feature>
<dbReference type="PANTHER" id="PTHR15750:SF5">
    <property type="entry name" value="TUBULINYL-TYR CARBOXYPEPTIDASE 1"/>
    <property type="match status" value="1"/>
</dbReference>
<organism evidence="4">
    <name type="scientific">Castor canadensis</name>
    <name type="common">American beaver</name>
    <dbReference type="NCBI Taxonomy" id="51338"/>
    <lineage>
        <taxon>Eukaryota</taxon>
        <taxon>Metazoa</taxon>
        <taxon>Chordata</taxon>
        <taxon>Craniata</taxon>
        <taxon>Vertebrata</taxon>
        <taxon>Euteleostomi</taxon>
        <taxon>Mammalia</taxon>
        <taxon>Eutheria</taxon>
        <taxon>Euarchontoglires</taxon>
        <taxon>Glires</taxon>
        <taxon>Rodentia</taxon>
        <taxon>Castorimorpha</taxon>
        <taxon>Castoridae</taxon>
        <taxon>Castor</taxon>
    </lineage>
</organism>
<feature type="compositionally biased region" description="Basic and acidic residues" evidence="2">
    <location>
        <begin position="335"/>
        <end position="349"/>
    </location>
</feature>
<dbReference type="Proteomes" id="UP001732720">
    <property type="component" value="Chromosome 3"/>
</dbReference>
<dbReference type="RefSeq" id="XP_020034395.2">
    <property type="nucleotide sequence ID" value="XM_020178806.2"/>
</dbReference>
<dbReference type="Pfam" id="PF14822">
    <property type="entry name" value="Vasohibin"/>
    <property type="match status" value="1"/>
</dbReference>
<dbReference type="GO" id="GO:0045765">
    <property type="term" value="P:regulation of angiogenesis"/>
    <property type="evidence" value="ECO:0007669"/>
    <property type="project" value="InterPro"/>
</dbReference>
<gene>
    <name evidence="4" type="primary">Vash1</name>
</gene>
<feature type="region of interest" description="Disordered" evidence="2">
    <location>
        <begin position="1"/>
        <end position="55"/>
    </location>
</feature>
<dbReference type="InterPro" id="IPR028131">
    <property type="entry name" value="VASH1"/>
</dbReference>
<keyword evidence="4" id="KW-0645">Protease</keyword>
<keyword evidence="3" id="KW-1185">Reference proteome</keyword>
<evidence type="ECO:0000256" key="1">
    <source>
        <dbReference type="PIRSR" id="PIRSR628131-1"/>
    </source>
</evidence>
<evidence type="ECO:0000256" key="2">
    <source>
        <dbReference type="SAM" id="MobiDB-lite"/>
    </source>
</evidence>
<evidence type="ECO:0000313" key="4">
    <source>
        <dbReference type="RefSeq" id="XP_020034395.2"/>
    </source>
</evidence>
<feature type="active site" evidence="1">
    <location>
        <position position="167"/>
    </location>
</feature>
<accession>A0A8B7VVT6</accession>